<dbReference type="RefSeq" id="XP_066663575.1">
    <property type="nucleotide sequence ID" value="XM_066817883.1"/>
</dbReference>
<dbReference type="Proteomes" id="UP001433268">
    <property type="component" value="Unassembled WGS sequence"/>
</dbReference>
<comment type="caution">
    <text evidence="3">The sequence shown here is derived from an EMBL/GenBank/DDBJ whole genome shotgun (WGS) entry which is preliminary data.</text>
</comment>
<dbReference type="GeneID" id="92050943"/>
<name>A0ABR1V6J3_9PEZI</name>
<dbReference type="Pfam" id="PF06985">
    <property type="entry name" value="HET"/>
    <property type="match status" value="1"/>
</dbReference>
<dbReference type="PANTHER" id="PTHR24148">
    <property type="entry name" value="ANKYRIN REPEAT DOMAIN-CONTAINING PROTEIN 39 HOMOLOG-RELATED"/>
    <property type="match status" value="1"/>
</dbReference>
<evidence type="ECO:0000256" key="1">
    <source>
        <dbReference type="SAM" id="MobiDB-lite"/>
    </source>
</evidence>
<dbReference type="InterPro" id="IPR052895">
    <property type="entry name" value="HetReg/Transcr_Mod"/>
</dbReference>
<accession>A0ABR1V6J3</accession>
<proteinExistence type="predicted"/>
<feature type="compositionally biased region" description="Basic and acidic residues" evidence="1">
    <location>
        <begin position="24"/>
        <end position="36"/>
    </location>
</feature>
<dbReference type="PANTHER" id="PTHR24148:SF64">
    <property type="entry name" value="HETEROKARYON INCOMPATIBILITY DOMAIN-CONTAINING PROTEIN"/>
    <property type="match status" value="1"/>
</dbReference>
<organism evidence="3 4">
    <name type="scientific">Apiospora hydei</name>
    <dbReference type="NCBI Taxonomy" id="1337664"/>
    <lineage>
        <taxon>Eukaryota</taxon>
        <taxon>Fungi</taxon>
        <taxon>Dikarya</taxon>
        <taxon>Ascomycota</taxon>
        <taxon>Pezizomycotina</taxon>
        <taxon>Sordariomycetes</taxon>
        <taxon>Xylariomycetidae</taxon>
        <taxon>Amphisphaeriales</taxon>
        <taxon>Apiosporaceae</taxon>
        <taxon>Apiospora</taxon>
    </lineage>
</organism>
<keyword evidence="4" id="KW-1185">Reference proteome</keyword>
<reference evidence="3 4" key="1">
    <citation type="submission" date="2023-01" db="EMBL/GenBank/DDBJ databases">
        <title>Analysis of 21 Apiospora genomes using comparative genomics revels a genus with tremendous synthesis potential of carbohydrate active enzymes and secondary metabolites.</title>
        <authorList>
            <person name="Sorensen T."/>
        </authorList>
    </citation>
    <scope>NUCLEOTIDE SEQUENCE [LARGE SCALE GENOMIC DNA]</scope>
    <source>
        <strain evidence="3 4">CBS 114990</strain>
    </source>
</reference>
<dbReference type="InterPro" id="IPR010730">
    <property type="entry name" value="HET"/>
</dbReference>
<feature type="compositionally biased region" description="Polar residues" evidence="1">
    <location>
        <begin position="1"/>
        <end position="23"/>
    </location>
</feature>
<protein>
    <recommendedName>
        <fullName evidence="2">Heterokaryon incompatibility domain-containing protein</fullName>
    </recommendedName>
</protein>
<evidence type="ECO:0000259" key="2">
    <source>
        <dbReference type="Pfam" id="PF06985"/>
    </source>
</evidence>
<feature type="domain" description="Heterokaryon incompatibility" evidence="2">
    <location>
        <begin position="57"/>
        <end position="214"/>
    </location>
</feature>
<evidence type="ECO:0000313" key="4">
    <source>
        <dbReference type="Proteomes" id="UP001433268"/>
    </source>
</evidence>
<sequence length="483" mass="56249">MSESANPSQPSLEASSPYQPLNRETTEIRLFDLSPGKDDDPITGRLRVVSLARKPKFDALSYVWGTPEPQTVITLRDGHSISIGPSLHLALSDLRPRWRPLTLWVDALCINQHDDEEKAHQVPLMSTIFRETRMMRAWLNQEIDPKCPALRALPWLVENEKYNGKVQATPCWPNTIKRRLHMLQEVESQNWNFWKPAIDIFKNEYWSRLWIQQELIIPRKVNFQIRKTEIAGQHIFRFRDNLQLSWISKRSSDADRPGHRLPLAYTQLLRRNTPVAKRIRRYESNLPLIYLVQYSCEFQTSNQRDMVYGCLALANRHEISTLRVDYTLPISQVYTDVIRNHLIYWKNLDFMLFKTLQDYEKYPTWLPAPDRKPDFEVWLGDMPLELNWLRIPASVSDDGLRLEVQAYQLDRVAHIPSISPLIGGPARVLQAVSECYLQIHPEGTEEEVWSADCLIGILKWQYIVGEGSSPAEDTDRALRGCLR</sequence>
<dbReference type="EMBL" id="JAQQWN010000009">
    <property type="protein sequence ID" value="KAK8066822.1"/>
    <property type="molecule type" value="Genomic_DNA"/>
</dbReference>
<evidence type="ECO:0000313" key="3">
    <source>
        <dbReference type="EMBL" id="KAK8066822.1"/>
    </source>
</evidence>
<feature type="region of interest" description="Disordered" evidence="1">
    <location>
        <begin position="1"/>
        <end position="36"/>
    </location>
</feature>
<gene>
    <name evidence="3" type="ORF">PG997_013569</name>
</gene>